<dbReference type="Gene3D" id="3.90.1720.10">
    <property type="entry name" value="endopeptidase domain like (from Nostoc punctiforme)"/>
    <property type="match status" value="1"/>
</dbReference>
<dbReference type="Proteomes" id="UP000272490">
    <property type="component" value="Unassembled WGS sequence"/>
</dbReference>
<protein>
    <submittedName>
        <fullName evidence="9">Hydrolase</fullName>
    </submittedName>
</protein>
<feature type="domain" description="SH3b" evidence="7">
    <location>
        <begin position="180"/>
        <end position="244"/>
    </location>
</feature>
<evidence type="ECO:0000256" key="6">
    <source>
        <dbReference type="SAM" id="SignalP"/>
    </source>
</evidence>
<evidence type="ECO:0000256" key="2">
    <source>
        <dbReference type="ARBA" id="ARBA00022670"/>
    </source>
</evidence>
<sequence>MKRKILTLASALTLVSLCSFNAYADMDLETSNAVSGMAVALNNYKASSISPQTALGESLKEATTNTIEITGADDARTKLVNDTVKYEAPSIQDKLKEDIIKDDIVVANRKKDTVVHSSAKETGEAVGSISYSSVATVVGTEVNESGEWLKINSGSVEGYVKASEVATGEKAKKLAKDAIVTYATVVDIDNVRLRTTPNITSNTLTMLGGGEKFVVVGQDNNFVKVQVDDDLTGYVYKDFIKTDISYKTAKTTQESTIEALEKAKLETEAKEAMDIYQNLVDADGDKTVAANKDTVVADTTKAKETKKSTEATEKTTSEKTGTEPKTIKSPAAEKRETPASKEVNINVPDTIKGTTKANEEKSEAPKETTKQPETTLKPTSKPTEDATKQSTKAETNADTVEATKNSEEKKVSETIKAIEDTKKETESSKVTIETVKEPEATSIPETTKQTETVQEKIDAVQAPGTISAVEDTTKQTEATTVAEAPQTKPAESKVEITTQATTAAGYGPGGNTEKPKETETKAKTVQKESSVVTGENGGPGVSKSKATTTATTESTKAAVKENASRSAIVAYAKQYVGNPYVYGGTSLTNGADCSGFVMRVYEQFGISTGRNTRQQANNGREISLSEVQPGDLLFYGSGGEISHVGIYMGDGKIVHAANKNLGITIGRSDYRTPIKAVTFLR</sequence>
<evidence type="ECO:0000256" key="4">
    <source>
        <dbReference type="ARBA" id="ARBA00022807"/>
    </source>
</evidence>
<reference evidence="9 10" key="1">
    <citation type="submission" date="2018-11" db="EMBL/GenBank/DDBJ databases">
        <title>Genome sequencing of Lachnoanaerobaculum sp. KCOM 2030 (= ChDC B114).</title>
        <authorList>
            <person name="Kook J.-K."/>
            <person name="Park S.-N."/>
            <person name="Lim Y.K."/>
        </authorList>
    </citation>
    <scope>NUCLEOTIDE SEQUENCE [LARGE SCALE GENOMIC DNA]</scope>
    <source>
        <strain evidence="9 10">KCOM 2030</strain>
    </source>
</reference>
<feature type="compositionally biased region" description="Polar residues" evidence="5">
    <location>
        <begin position="371"/>
        <end position="381"/>
    </location>
</feature>
<dbReference type="RefSeq" id="WP_128673998.1">
    <property type="nucleotide sequence ID" value="NZ_RRCO01000002.1"/>
</dbReference>
<dbReference type="PANTHER" id="PTHR47053:SF1">
    <property type="entry name" value="MUREIN DD-ENDOPEPTIDASE MEPH-RELATED"/>
    <property type="match status" value="1"/>
</dbReference>
<evidence type="ECO:0000313" key="9">
    <source>
        <dbReference type="EMBL" id="RRJ26231.1"/>
    </source>
</evidence>
<feature type="compositionally biased region" description="Basic and acidic residues" evidence="5">
    <location>
        <begin position="301"/>
        <end position="339"/>
    </location>
</feature>
<gene>
    <name evidence="9" type="ORF">EHV10_06860</name>
</gene>
<accession>A0A3P3QYA1</accession>
<dbReference type="InterPro" id="IPR003646">
    <property type="entry name" value="SH3-like_bac-type"/>
</dbReference>
<feature type="compositionally biased region" description="Polar residues" evidence="5">
    <location>
        <begin position="388"/>
        <end position="398"/>
    </location>
</feature>
<dbReference type="PROSITE" id="PS51781">
    <property type="entry name" value="SH3B"/>
    <property type="match status" value="1"/>
</dbReference>
<dbReference type="OrthoDB" id="9808890at2"/>
<dbReference type="GO" id="GO:0006508">
    <property type="term" value="P:proteolysis"/>
    <property type="evidence" value="ECO:0007669"/>
    <property type="project" value="UniProtKB-KW"/>
</dbReference>
<proteinExistence type="inferred from homology"/>
<feature type="compositionally biased region" description="Basic and acidic residues" evidence="5">
    <location>
        <begin position="404"/>
        <end position="427"/>
    </location>
</feature>
<evidence type="ECO:0000256" key="5">
    <source>
        <dbReference type="SAM" id="MobiDB-lite"/>
    </source>
</evidence>
<feature type="compositionally biased region" description="Basic and acidic residues" evidence="5">
    <location>
        <begin position="357"/>
        <end position="370"/>
    </location>
</feature>
<dbReference type="InterPro" id="IPR038765">
    <property type="entry name" value="Papain-like_cys_pep_sf"/>
</dbReference>
<dbReference type="AlphaFoldDB" id="A0A3P3QYA1"/>
<evidence type="ECO:0000313" key="10">
    <source>
        <dbReference type="Proteomes" id="UP000272490"/>
    </source>
</evidence>
<feature type="region of interest" description="Disordered" evidence="5">
    <location>
        <begin position="301"/>
        <end position="553"/>
    </location>
</feature>
<organism evidence="9 10">
    <name type="scientific">Lachnoanaerobaculum gingivalis</name>
    <dbReference type="NCBI Taxonomy" id="2490855"/>
    <lineage>
        <taxon>Bacteria</taxon>
        <taxon>Bacillati</taxon>
        <taxon>Bacillota</taxon>
        <taxon>Clostridia</taxon>
        <taxon>Lachnospirales</taxon>
        <taxon>Lachnospiraceae</taxon>
        <taxon>Lachnoanaerobaculum</taxon>
    </lineage>
</organism>
<feature type="chain" id="PRO_5017999913" evidence="6">
    <location>
        <begin position="25"/>
        <end position="681"/>
    </location>
</feature>
<keyword evidence="2" id="KW-0645">Protease</keyword>
<dbReference type="InterPro" id="IPR000064">
    <property type="entry name" value="NLP_P60_dom"/>
</dbReference>
<comment type="similarity">
    <text evidence="1">Belongs to the peptidase C40 family.</text>
</comment>
<feature type="domain" description="NlpC/P60" evidence="8">
    <location>
        <begin position="562"/>
        <end position="681"/>
    </location>
</feature>
<comment type="caution">
    <text evidence="9">The sequence shown here is derived from an EMBL/GenBank/DDBJ whole genome shotgun (WGS) entry which is preliminary data.</text>
</comment>
<dbReference type="Pfam" id="PF08239">
    <property type="entry name" value="SH3_3"/>
    <property type="match status" value="1"/>
</dbReference>
<dbReference type="Pfam" id="PF00877">
    <property type="entry name" value="NLPC_P60"/>
    <property type="match status" value="1"/>
</dbReference>
<dbReference type="GO" id="GO:0008234">
    <property type="term" value="F:cysteine-type peptidase activity"/>
    <property type="evidence" value="ECO:0007669"/>
    <property type="project" value="UniProtKB-KW"/>
</dbReference>
<dbReference type="PANTHER" id="PTHR47053">
    <property type="entry name" value="MUREIN DD-ENDOPEPTIDASE MEPH-RELATED"/>
    <property type="match status" value="1"/>
</dbReference>
<evidence type="ECO:0000259" key="7">
    <source>
        <dbReference type="PROSITE" id="PS51781"/>
    </source>
</evidence>
<evidence type="ECO:0000259" key="8">
    <source>
        <dbReference type="PROSITE" id="PS51935"/>
    </source>
</evidence>
<keyword evidence="4" id="KW-0788">Thiol protease</keyword>
<dbReference type="Gene3D" id="2.30.30.40">
    <property type="entry name" value="SH3 Domains"/>
    <property type="match status" value="1"/>
</dbReference>
<dbReference type="InterPro" id="IPR051202">
    <property type="entry name" value="Peptidase_C40"/>
</dbReference>
<evidence type="ECO:0000256" key="3">
    <source>
        <dbReference type="ARBA" id="ARBA00022801"/>
    </source>
</evidence>
<keyword evidence="6" id="KW-0732">Signal</keyword>
<name>A0A3P3QYA1_9FIRM</name>
<keyword evidence="10" id="KW-1185">Reference proteome</keyword>
<dbReference type="SMART" id="SM00287">
    <property type="entry name" value="SH3b"/>
    <property type="match status" value="1"/>
</dbReference>
<dbReference type="EMBL" id="RRCO01000002">
    <property type="protein sequence ID" value="RRJ26231.1"/>
    <property type="molecule type" value="Genomic_DNA"/>
</dbReference>
<feature type="compositionally biased region" description="Low complexity" evidence="5">
    <location>
        <begin position="541"/>
        <end position="553"/>
    </location>
</feature>
<keyword evidence="3 9" id="KW-0378">Hydrolase</keyword>
<evidence type="ECO:0000256" key="1">
    <source>
        <dbReference type="ARBA" id="ARBA00007074"/>
    </source>
</evidence>
<feature type="signal peptide" evidence="6">
    <location>
        <begin position="1"/>
        <end position="24"/>
    </location>
</feature>
<dbReference type="PROSITE" id="PS51935">
    <property type="entry name" value="NLPC_P60"/>
    <property type="match status" value="1"/>
</dbReference>
<feature type="compositionally biased region" description="Basic and acidic residues" evidence="5">
    <location>
        <begin position="513"/>
        <end position="526"/>
    </location>
</feature>
<dbReference type="SUPFAM" id="SSF54001">
    <property type="entry name" value="Cysteine proteinases"/>
    <property type="match status" value="1"/>
</dbReference>